<feature type="domain" description="YheO-like" evidence="1">
    <location>
        <begin position="29"/>
        <end position="139"/>
    </location>
</feature>
<dbReference type="HOGENOM" id="CLU_080179_0_1_12"/>
<evidence type="ECO:0000313" key="4">
    <source>
        <dbReference type="Proteomes" id="UP000007939"/>
    </source>
</evidence>
<dbReference type="InterPro" id="IPR013559">
    <property type="entry name" value="YheO"/>
</dbReference>
<name>F4GHI7_PARC1</name>
<dbReference type="Pfam" id="PF13309">
    <property type="entry name" value="HTH_22"/>
    <property type="match status" value="1"/>
</dbReference>
<dbReference type="Pfam" id="PF08348">
    <property type="entry name" value="PAS_6"/>
    <property type="match status" value="1"/>
</dbReference>
<dbReference type="eggNOG" id="COG2964">
    <property type="taxonomic scope" value="Bacteria"/>
</dbReference>
<reference evidence="3 4" key="2">
    <citation type="journal article" date="2012" name="Stand. Genomic Sci.">
        <title>Complete genome sequence of the termite hindgut bacterium Spirochaeta coccoides type strain (SPN1(T)), reclassification in the genus Sphaerochaeta as Sphaerochaeta coccoides comb. nov. and emendations of the family Spirochaetaceae and the genus Sphaerochaeta.</title>
        <authorList>
            <person name="Abt B."/>
            <person name="Han C."/>
            <person name="Scheuner C."/>
            <person name="Lu M."/>
            <person name="Lapidus A."/>
            <person name="Nolan M."/>
            <person name="Lucas S."/>
            <person name="Hammon N."/>
            <person name="Deshpande S."/>
            <person name="Cheng J.F."/>
            <person name="Tapia R."/>
            <person name="Goodwin L.A."/>
            <person name="Pitluck S."/>
            <person name="Liolios K."/>
            <person name="Pagani I."/>
            <person name="Ivanova N."/>
            <person name="Mavromatis K."/>
            <person name="Mikhailova N."/>
            <person name="Huntemann M."/>
            <person name="Pati A."/>
            <person name="Chen A."/>
            <person name="Palaniappan K."/>
            <person name="Land M."/>
            <person name="Hauser L."/>
            <person name="Brambilla E.M."/>
            <person name="Rohde M."/>
            <person name="Spring S."/>
            <person name="Gronow S."/>
            <person name="Goker M."/>
            <person name="Woyke T."/>
            <person name="Bristow J."/>
            <person name="Eisen J.A."/>
            <person name="Markowitz V."/>
            <person name="Hugenholtz P."/>
            <person name="Kyrpides N.C."/>
            <person name="Klenk H.P."/>
            <person name="Detter J.C."/>
        </authorList>
    </citation>
    <scope>NUCLEOTIDE SEQUENCE [LARGE SCALE GENOMIC DNA]</scope>
    <source>
        <strain evidence="4">ATCC BAA-1237 / DSM 17374 / SPN1</strain>
    </source>
</reference>
<dbReference type="STRING" id="760011.Spico_1371"/>
<proteinExistence type="predicted"/>
<dbReference type="PANTHER" id="PTHR35568:SF1">
    <property type="entry name" value="TRANSCRIPTIONAL REGULATOR DAUR"/>
    <property type="match status" value="1"/>
</dbReference>
<dbReference type="RefSeq" id="WP_013739971.1">
    <property type="nucleotide sequence ID" value="NC_015436.1"/>
</dbReference>
<keyword evidence="4" id="KW-1185">Reference proteome</keyword>
<feature type="domain" description="Transcriptional regulator DauR-like HTH" evidence="2">
    <location>
        <begin position="194"/>
        <end position="252"/>
    </location>
</feature>
<evidence type="ECO:0000259" key="2">
    <source>
        <dbReference type="Pfam" id="PF13309"/>
    </source>
</evidence>
<dbReference type="OrthoDB" id="9796595at2"/>
<gene>
    <name evidence="3" type="ordered locus">Spico_1371</name>
</gene>
<dbReference type="AlphaFoldDB" id="F4GHI7"/>
<sequence length="259" mass="28794">MEKKSTIPGSSFDGVLKYTLSQTDWALIDSTKAFMHSLDELLGSDCEVVVHVWNPQRREIVIHSIINGHVTERKKNGPLITQDMEVFSNETISNEDVIDSYYTRTKNGKIIKSISTLLRNAEKEPIAIFCINVNLSAPMISWINRFSPSSGTRIANNGGTFPPFPILSISPTDNKPTPTKAANSGDSKETIPLLIDETLAQMTANTNISSSNIKKDMIEKLYLSGIFELKGAIEIVAGKLGLSRFTIYHYLREVKQRTS</sequence>
<evidence type="ECO:0000259" key="1">
    <source>
        <dbReference type="Pfam" id="PF08348"/>
    </source>
</evidence>
<protein>
    <submittedName>
        <fullName evidence="3">YheO-like domain-containing protein</fullName>
    </submittedName>
</protein>
<dbReference type="Proteomes" id="UP000007939">
    <property type="component" value="Chromosome"/>
</dbReference>
<accession>F4GHI7</accession>
<dbReference type="PANTHER" id="PTHR35568">
    <property type="entry name" value="TRANSCRIPTIONAL REGULATOR DAUR"/>
    <property type="match status" value="1"/>
</dbReference>
<dbReference type="KEGG" id="scc:Spico_1371"/>
<dbReference type="InterPro" id="IPR039445">
    <property type="entry name" value="DauR-like_HTH"/>
</dbReference>
<organism evidence="3 4">
    <name type="scientific">Parasphaerochaeta coccoides (strain ATCC BAA-1237 / DSM 17374 / SPN1)</name>
    <name type="common">Sphaerochaeta coccoides</name>
    <dbReference type="NCBI Taxonomy" id="760011"/>
    <lineage>
        <taxon>Bacteria</taxon>
        <taxon>Pseudomonadati</taxon>
        <taxon>Spirochaetota</taxon>
        <taxon>Spirochaetia</taxon>
        <taxon>Spirochaetales</taxon>
        <taxon>Sphaerochaetaceae</taxon>
        <taxon>Parasphaerochaeta</taxon>
    </lineage>
</organism>
<evidence type="ECO:0000313" key="3">
    <source>
        <dbReference type="EMBL" id="AEC02576.1"/>
    </source>
</evidence>
<reference evidence="4" key="1">
    <citation type="submission" date="2011-04" db="EMBL/GenBank/DDBJ databases">
        <title>The complete genome of Spirochaeta coccoides DSM 17374.</title>
        <authorList>
            <person name="Lucas S."/>
            <person name="Copeland A."/>
            <person name="Lapidus A."/>
            <person name="Bruce D."/>
            <person name="Goodwin L."/>
            <person name="Pitluck S."/>
            <person name="Peters L."/>
            <person name="Kyrpides N."/>
            <person name="Mavromatis K."/>
            <person name="Pagani I."/>
            <person name="Ivanova N."/>
            <person name="Ovchinnikova G."/>
            <person name="Lu M."/>
            <person name="Detter J.C."/>
            <person name="Tapia R."/>
            <person name="Han C."/>
            <person name="Land M."/>
            <person name="Hauser L."/>
            <person name="Markowitz V."/>
            <person name="Cheng J.-F."/>
            <person name="Hugenholtz P."/>
            <person name="Woyke T."/>
            <person name="Wu D."/>
            <person name="Spring S."/>
            <person name="Schroeder M."/>
            <person name="Brambilla E."/>
            <person name="Klenk H.-P."/>
            <person name="Eisen J.A."/>
        </authorList>
    </citation>
    <scope>NUCLEOTIDE SEQUENCE [LARGE SCALE GENOMIC DNA]</scope>
    <source>
        <strain evidence="4">ATCC BAA-1237 / DSM 17374 / SPN1</strain>
    </source>
</reference>
<dbReference type="InterPro" id="IPR039446">
    <property type="entry name" value="DauR-like"/>
</dbReference>
<dbReference type="EMBL" id="CP002659">
    <property type="protein sequence ID" value="AEC02576.1"/>
    <property type="molecule type" value="Genomic_DNA"/>
</dbReference>